<feature type="non-terminal residue" evidence="1">
    <location>
        <position position="46"/>
    </location>
</feature>
<protein>
    <submittedName>
        <fullName evidence="1">Uncharacterized protein</fullName>
    </submittedName>
</protein>
<dbReference type="EMBL" id="BART01001345">
    <property type="protein sequence ID" value="GAG67165.1"/>
    <property type="molecule type" value="Genomic_DNA"/>
</dbReference>
<dbReference type="AlphaFoldDB" id="X0ZC42"/>
<proteinExistence type="predicted"/>
<comment type="caution">
    <text evidence="1">The sequence shown here is derived from an EMBL/GenBank/DDBJ whole genome shotgun (WGS) entry which is preliminary data.</text>
</comment>
<organism evidence="1">
    <name type="scientific">marine sediment metagenome</name>
    <dbReference type="NCBI Taxonomy" id="412755"/>
    <lineage>
        <taxon>unclassified sequences</taxon>
        <taxon>metagenomes</taxon>
        <taxon>ecological metagenomes</taxon>
    </lineage>
</organism>
<name>X0ZC42_9ZZZZ</name>
<reference evidence="1" key="1">
    <citation type="journal article" date="2014" name="Front. Microbiol.">
        <title>High frequency of phylogenetically diverse reductive dehalogenase-homologous genes in deep subseafloor sedimentary metagenomes.</title>
        <authorList>
            <person name="Kawai M."/>
            <person name="Futagami T."/>
            <person name="Toyoda A."/>
            <person name="Takaki Y."/>
            <person name="Nishi S."/>
            <person name="Hori S."/>
            <person name="Arai W."/>
            <person name="Tsubouchi T."/>
            <person name="Morono Y."/>
            <person name="Uchiyama I."/>
            <person name="Ito T."/>
            <person name="Fujiyama A."/>
            <person name="Inagaki F."/>
            <person name="Takami H."/>
        </authorList>
    </citation>
    <scope>NUCLEOTIDE SEQUENCE</scope>
    <source>
        <strain evidence="1">Expedition CK06-06</strain>
    </source>
</reference>
<evidence type="ECO:0000313" key="1">
    <source>
        <dbReference type="EMBL" id="GAG67165.1"/>
    </source>
</evidence>
<accession>X0ZC42</accession>
<gene>
    <name evidence="1" type="ORF">S01H4_04857</name>
</gene>
<sequence>MKIDKEIDNLKISKEPLSSIMAVKDFLDNLPELQKKREEIQKKRRR</sequence>